<sequence>MLNMSLEELLALREELQISVDEEKSVSLSALIGVEEELLRRLARQKKSESPFDAKEIQKALIEHLLHYGAYMKTYYKRDLIDDQKSLSKVLKYDRGNALAYYRLGIYAYRKNFYVTAVVHFNNALKSHERNAHSPYSLSEQQHYQVLLYLQNSTLKVAMETEDMIRKVAETRDEKSGLDLPTIQGNIVHQEVYLQSHTFTVLSENGIKLASADECKDLIDKEVENSPLILYFSDDQQSIIYQKEEVPLTILQATILKRILLHHTEGKPVEKAELADLFASHDQVGKVPDAIYQKALTRLKKQLNKLGLSEVIIEQGVENLSLMNIPFLCIQRIEQS</sequence>
<accession>A0A178A1M5</accession>
<dbReference type="Proteomes" id="UP000077881">
    <property type="component" value="Unassembled WGS sequence"/>
</dbReference>
<dbReference type="AlphaFoldDB" id="A0A178A1M5"/>
<protein>
    <submittedName>
        <fullName evidence="1">Uncharacterized protein</fullName>
    </submittedName>
</protein>
<reference evidence="1 2" key="1">
    <citation type="submission" date="2015-05" db="EMBL/GenBank/DDBJ databases">
        <title>Comparison of genome.</title>
        <authorList>
            <person name="Zheng Z."/>
            <person name="Sun M."/>
        </authorList>
    </citation>
    <scope>NUCLEOTIDE SEQUENCE [LARGE SCALE GENOMIC DNA]</scope>
    <source>
        <strain evidence="1 2">G25-74</strain>
    </source>
</reference>
<dbReference type="STRING" id="217031.ABB05_06185"/>
<dbReference type="PATRIC" id="fig|217031.6.peg.1336"/>
<name>A0A178A1M5_9BACI</name>
<dbReference type="SUPFAM" id="SSF48452">
    <property type="entry name" value="TPR-like"/>
    <property type="match status" value="1"/>
</dbReference>
<evidence type="ECO:0000313" key="1">
    <source>
        <dbReference type="EMBL" id="OAK74001.1"/>
    </source>
</evidence>
<proteinExistence type="predicted"/>
<dbReference type="EMBL" id="LDJR01000028">
    <property type="protein sequence ID" value="OAK74001.1"/>
    <property type="molecule type" value="Genomic_DNA"/>
</dbReference>
<evidence type="ECO:0000313" key="2">
    <source>
        <dbReference type="Proteomes" id="UP000077881"/>
    </source>
</evidence>
<gene>
    <name evidence="1" type="ORF">ABB05_06185</name>
</gene>
<dbReference type="InterPro" id="IPR011990">
    <property type="entry name" value="TPR-like_helical_dom_sf"/>
</dbReference>
<dbReference type="RefSeq" id="WP_057988315.1">
    <property type="nucleotide sequence ID" value="NZ_LDJR01000028.1"/>
</dbReference>
<dbReference type="Gene3D" id="1.25.40.10">
    <property type="entry name" value="Tetratricopeptide repeat domain"/>
    <property type="match status" value="1"/>
</dbReference>
<comment type="caution">
    <text evidence="1">The sequence shown here is derived from an EMBL/GenBank/DDBJ whole genome shotgun (WGS) entry which is preliminary data.</text>
</comment>
<organism evidence="1 2">
    <name type="scientific">Lederbergia galactosidilytica</name>
    <dbReference type="NCBI Taxonomy" id="217031"/>
    <lineage>
        <taxon>Bacteria</taxon>
        <taxon>Bacillati</taxon>
        <taxon>Bacillota</taxon>
        <taxon>Bacilli</taxon>
        <taxon>Bacillales</taxon>
        <taxon>Bacillaceae</taxon>
        <taxon>Lederbergia</taxon>
    </lineage>
</organism>
<keyword evidence="2" id="KW-1185">Reference proteome</keyword>
<dbReference type="OrthoDB" id="2697226at2"/>